<dbReference type="AlphaFoldDB" id="A0A556B209"/>
<dbReference type="GO" id="GO:0003960">
    <property type="term" value="F:quinone reductase (NADPH) activity"/>
    <property type="evidence" value="ECO:0007669"/>
    <property type="project" value="InterPro"/>
</dbReference>
<protein>
    <submittedName>
        <fullName evidence="4">Quinone oxidoreductase</fullName>
    </submittedName>
</protein>
<dbReference type="GO" id="GO:0005829">
    <property type="term" value="C:cytosol"/>
    <property type="evidence" value="ECO:0007669"/>
    <property type="project" value="TreeGrafter"/>
</dbReference>
<feature type="domain" description="Enoyl reductase (ER)" evidence="3">
    <location>
        <begin position="10"/>
        <end position="327"/>
    </location>
</feature>
<name>A0A556B209_9BURK</name>
<gene>
    <name evidence="4" type="ORF">FOZ76_00205</name>
</gene>
<dbReference type="PANTHER" id="PTHR48106">
    <property type="entry name" value="QUINONE OXIDOREDUCTASE PIG3-RELATED"/>
    <property type="match status" value="1"/>
</dbReference>
<accession>A0A556B209</accession>
<dbReference type="RefSeq" id="WP_143946102.1">
    <property type="nucleotide sequence ID" value="NZ_BAABMB010000001.1"/>
</dbReference>
<dbReference type="InterPro" id="IPR020843">
    <property type="entry name" value="ER"/>
</dbReference>
<dbReference type="InterPro" id="IPR013149">
    <property type="entry name" value="ADH-like_C"/>
</dbReference>
<dbReference type="Gene3D" id="3.40.50.720">
    <property type="entry name" value="NAD(P)-binding Rossmann-like Domain"/>
    <property type="match status" value="1"/>
</dbReference>
<dbReference type="InterPro" id="IPR047618">
    <property type="entry name" value="QOR-like"/>
</dbReference>
<organism evidence="4 5">
    <name type="scientific">Verticiella sediminum</name>
    <dbReference type="NCBI Taxonomy" id="1247510"/>
    <lineage>
        <taxon>Bacteria</taxon>
        <taxon>Pseudomonadati</taxon>
        <taxon>Pseudomonadota</taxon>
        <taxon>Betaproteobacteria</taxon>
        <taxon>Burkholderiales</taxon>
        <taxon>Alcaligenaceae</taxon>
        <taxon>Verticiella</taxon>
    </lineage>
</organism>
<dbReference type="GO" id="GO:0070402">
    <property type="term" value="F:NADPH binding"/>
    <property type="evidence" value="ECO:0007669"/>
    <property type="project" value="TreeGrafter"/>
</dbReference>
<dbReference type="InterPro" id="IPR011032">
    <property type="entry name" value="GroES-like_sf"/>
</dbReference>
<dbReference type="SUPFAM" id="SSF51735">
    <property type="entry name" value="NAD(P)-binding Rossmann-fold domains"/>
    <property type="match status" value="1"/>
</dbReference>
<dbReference type="Pfam" id="PF00107">
    <property type="entry name" value="ADH_zinc_N"/>
    <property type="match status" value="1"/>
</dbReference>
<dbReference type="EMBL" id="VLTJ01000001">
    <property type="protein sequence ID" value="TSH99193.1"/>
    <property type="molecule type" value="Genomic_DNA"/>
</dbReference>
<sequence>MKAIWIERYGGPEVLRRGELPVPRPGPGEVLVEVRHAGVNFMDVHTRQGKYADSRTYPVRLPCTLGMEGAGVVCETGPGVAGVRPGDRVAWCIVWGSYAEYAVVPAARLARVPDALPLEMAAATLFHGCTAHYLLHDVGRIGPGMQCLVHAASGGIGQILVQLAKRAGATVLATTSSAQKAEVARAHGADHVFGYGEAGGFVDDVLRVTQGAGCDVVFDAVGASTLRHSFRATRRSGLVVNYGAVSGAVRDLDPLELGEAGSLFLTRPRLADHLPDAATLQRRADAIFGALLDGGLCVTIGTRHTLDDVEQAHAALQARRSLGKPMLCVRAGPD</sequence>
<dbReference type="GO" id="GO:0008270">
    <property type="term" value="F:zinc ion binding"/>
    <property type="evidence" value="ECO:0007669"/>
    <property type="project" value="InterPro"/>
</dbReference>
<dbReference type="OrthoDB" id="9805883at2"/>
<dbReference type="SUPFAM" id="SSF50129">
    <property type="entry name" value="GroES-like"/>
    <property type="match status" value="1"/>
</dbReference>
<proteinExistence type="predicted"/>
<evidence type="ECO:0000313" key="4">
    <source>
        <dbReference type="EMBL" id="TSH99193.1"/>
    </source>
</evidence>
<comment type="caution">
    <text evidence="4">The sequence shown here is derived from an EMBL/GenBank/DDBJ whole genome shotgun (WGS) entry which is preliminary data.</text>
</comment>
<evidence type="ECO:0000313" key="5">
    <source>
        <dbReference type="Proteomes" id="UP000318405"/>
    </source>
</evidence>
<evidence type="ECO:0000256" key="1">
    <source>
        <dbReference type="ARBA" id="ARBA00022857"/>
    </source>
</evidence>
<dbReference type="Pfam" id="PF08240">
    <property type="entry name" value="ADH_N"/>
    <property type="match status" value="1"/>
</dbReference>
<evidence type="ECO:0000256" key="2">
    <source>
        <dbReference type="ARBA" id="ARBA00023002"/>
    </source>
</evidence>
<dbReference type="PANTHER" id="PTHR48106:SF13">
    <property type="entry name" value="QUINONE OXIDOREDUCTASE-RELATED"/>
    <property type="match status" value="1"/>
</dbReference>
<dbReference type="Gene3D" id="3.90.180.10">
    <property type="entry name" value="Medium-chain alcohol dehydrogenases, catalytic domain"/>
    <property type="match status" value="1"/>
</dbReference>
<dbReference type="PROSITE" id="PS01162">
    <property type="entry name" value="QOR_ZETA_CRYSTAL"/>
    <property type="match status" value="1"/>
</dbReference>
<reference evidence="4 5" key="1">
    <citation type="submission" date="2019-07" db="EMBL/GenBank/DDBJ databases">
        <title>Qingshengfaniella alkalisoli gen. nov., sp. nov., isolated from saline soil.</title>
        <authorList>
            <person name="Xu L."/>
            <person name="Huang X.-X."/>
            <person name="Sun J.-Q."/>
        </authorList>
    </citation>
    <scope>NUCLEOTIDE SEQUENCE [LARGE SCALE GENOMIC DNA]</scope>
    <source>
        <strain evidence="4 5">DSM 27279</strain>
    </source>
</reference>
<keyword evidence="1" id="KW-0521">NADP</keyword>
<dbReference type="SMART" id="SM00829">
    <property type="entry name" value="PKS_ER"/>
    <property type="match status" value="1"/>
</dbReference>
<dbReference type="CDD" id="cd05286">
    <property type="entry name" value="QOR2"/>
    <property type="match status" value="1"/>
</dbReference>
<keyword evidence="2" id="KW-0560">Oxidoreductase</keyword>
<evidence type="ECO:0000259" key="3">
    <source>
        <dbReference type="SMART" id="SM00829"/>
    </source>
</evidence>
<dbReference type="InterPro" id="IPR002364">
    <property type="entry name" value="Quin_OxRdtase/zeta-crystal_CS"/>
</dbReference>
<keyword evidence="5" id="KW-1185">Reference proteome</keyword>
<dbReference type="InterPro" id="IPR013154">
    <property type="entry name" value="ADH-like_N"/>
</dbReference>
<dbReference type="InterPro" id="IPR036291">
    <property type="entry name" value="NAD(P)-bd_dom_sf"/>
</dbReference>
<dbReference type="Proteomes" id="UP000318405">
    <property type="component" value="Unassembled WGS sequence"/>
</dbReference>
<dbReference type="GO" id="GO:0035925">
    <property type="term" value="F:mRNA 3'-UTR AU-rich region binding"/>
    <property type="evidence" value="ECO:0007669"/>
    <property type="project" value="TreeGrafter"/>
</dbReference>